<keyword evidence="8 10" id="KW-0675">Receptor</keyword>
<dbReference type="PANTHER" id="PTHR21137:SF35">
    <property type="entry name" value="ODORANT RECEPTOR 19A-RELATED"/>
    <property type="match status" value="1"/>
</dbReference>
<evidence type="ECO:0000313" key="12">
    <source>
        <dbReference type="Proteomes" id="UP000729913"/>
    </source>
</evidence>
<reference evidence="11" key="2">
    <citation type="submission" date="2021-04" db="EMBL/GenBank/DDBJ databases">
        <title>Genome-wide patterns of bracovirus chromosomal integration into multiple host tissues during parasitism.</title>
        <authorList>
            <person name="Chebbi M.A.C."/>
        </authorList>
    </citation>
    <scope>NUCLEOTIDE SEQUENCE</scope>
    <source>
        <tissue evidence="11">Whole body</tissue>
    </source>
</reference>
<evidence type="ECO:0000256" key="5">
    <source>
        <dbReference type="ARBA" id="ARBA00022725"/>
    </source>
</evidence>
<evidence type="ECO:0000256" key="9">
    <source>
        <dbReference type="ARBA" id="ARBA00023224"/>
    </source>
</evidence>
<dbReference type="GO" id="GO:0005549">
    <property type="term" value="F:odorant binding"/>
    <property type="evidence" value="ECO:0007669"/>
    <property type="project" value="InterPro"/>
</dbReference>
<comment type="subcellular location">
    <subcellularLocation>
        <location evidence="1 10">Cell membrane</location>
        <topology evidence="1 10">Multi-pass membrane protein</topology>
    </subcellularLocation>
</comment>
<keyword evidence="5 10" id="KW-0552">Olfaction</keyword>
<proteinExistence type="inferred from homology"/>
<reference evidence="11" key="1">
    <citation type="submission" date="2020-03" db="EMBL/GenBank/DDBJ databases">
        <authorList>
            <person name="Chebbi M.A."/>
            <person name="Drezen J.M."/>
        </authorList>
    </citation>
    <scope>NUCLEOTIDE SEQUENCE</scope>
    <source>
        <tissue evidence="11">Whole body</tissue>
    </source>
</reference>
<feature type="transmembrane region" description="Helical" evidence="10">
    <location>
        <begin position="304"/>
        <end position="326"/>
    </location>
</feature>
<dbReference type="GO" id="GO:0005886">
    <property type="term" value="C:plasma membrane"/>
    <property type="evidence" value="ECO:0007669"/>
    <property type="project" value="UniProtKB-SubCell"/>
</dbReference>
<dbReference type="AlphaFoldDB" id="A0A8J5R5I7"/>
<keyword evidence="6 10" id="KW-1133">Transmembrane helix</keyword>
<evidence type="ECO:0000256" key="8">
    <source>
        <dbReference type="ARBA" id="ARBA00023170"/>
    </source>
</evidence>
<name>A0A8J5R5I7_9HYME</name>
<keyword evidence="2" id="KW-1003">Cell membrane</keyword>
<keyword evidence="7 10" id="KW-0472">Membrane</keyword>
<feature type="transmembrane region" description="Helical" evidence="10">
    <location>
        <begin position="41"/>
        <end position="63"/>
    </location>
</feature>
<evidence type="ECO:0000256" key="1">
    <source>
        <dbReference type="ARBA" id="ARBA00004651"/>
    </source>
</evidence>
<feature type="transmembrane region" description="Helical" evidence="10">
    <location>
        <begin position="136"/>
        <end position="155"/>
    </location>
</feature>
<dbReference type="EMBL" id="JAAOIC020000044">
    <property type="protein sequence ID" value="KAG8038354.1"/>
    <property type="molecule type" value="Genomic_DNA"/>
</dbReference>
<keyword evidence="12" id="KW-1185">Reference proteome</keyword>
<organism evidence="11 12">
    <name type="scientific">Cotesia typhae</name>
    <dbReference type="NCBI Taxonomy" id="2053667"/>
    <lineage>
        <taxon>Eukaryota</taxon>
        <taxon>Metazoa</taxon>
        <taxon>Ecdysozoa</taxon>
        <taxon>Arthropoda</taxon>
        <taxon>Hexapoda</taxon>
        <taxon>Insecta</taxon>
        <taxon>Pterygota</taxon>
        <taxon>Neoptera</taxon>
        <taxon>Endopterygota</taxon>
        <taxon>Hymenoptera</taxon>
        <taxon>Apocrita</taxon>
        <taxon>Ichneumonoidea</taxon>
        <taxon>Braconidae</taxon>
        <taxon>Microgastrinae</taxon>
        <taxon>Cotesia</taxon>
    </lineage>
</organism>
<evidence type="ECO:0000256" key="7">
    <source>
        <dbReference type="ARBA" id="ARBA00023136"/>
    </source>
</evidence>
<dbReference type="Pfam" id="PF02949">
    <property type="entry name" value="7tm_6"/>
    <property type="match status" value="1"/>
</dbReference>
<sequence length="429" mass="50041">MKSESIETHRLCLNKCLYYFRLSGIWMSNSSMPLYRKCINFFLRALSFFVLVSYILTSLADLVVNHHDITIIVDDTCFIAGAGSAFFKICIIIFRCQTIDKLINDIHNPIDVLQQSNDKGATKIIKKCIFFETLDYYLWSNATFVLGFATIFLVTSQKGELPSRAIFPFDLTKPLFYAIALSIQIYTVIYGLVSLMMIEITLWGLLRWTTVQIEVLSYNYKNCNRFLSMQKPYSPETKLVVKKSPIYDSEDKEMEIKQFLLFDNDKHDAVEINCFQWRIRYCIRHHQRIVEIVNRLNDTLSSCLMAQFAVSTMIFCLNGFLAVTFPHDKKRLMRSIFFLLVGFIQIFYWCRFGNELKFQADYLTTSQWMSGWENNFNSDLRNYITVAMIRTMKPVEIKAGGLFVLSMETFLSILKNSYSVFVLLTTVEE</sequence>
<dbReference type="InterPro" id="IPR004117">
    <property type="entry name" value="7tm6_olfct_rcpt"/>
</dbReference>
<protein>
    <recommendedName>
        <fullName evidence="10">Odorant receptor</fullName>
    </recommendedName>
</protein>
<keyword evidence="9 10" id="KW-0807">Transducer</keyword>
<keyword evidence="3 10" id="KW-0716">Sensory transduction</keyword>
<keyword evidence="4 10" id="KW-0812">Transmembrane</keyword>
<evidence type="ECO:0000256" key="3">
    <source>
        <dbReference type="ARBA" id="ARBA00022606"/>
    </source>
</evidence>
<dbReference type="PANTHER" id="PTHR21137">
    <property type="entry name" value="ODORANT RECEPTOR"/>
    <property type="match status" value="1"/>
</dbReference>
<gene>
    <name evidence="11" type="ORF">G9C98_006681</name>
</gene>
<evidence type="ECO:0000256" key="4">
    <source>
        <dbReference type="ARBA" id="ARBA00022692"/>
    </source>
</evidence>
<feature type="transmembrane region" description="Helical" evidence="10">
    <location>
        <begin position="69"/>
        <end position="94"/>
    </location>
</feature>
<dbReference type="OrthoDB" id="6604226at2759"/>
<comment type="caution">
    <text evidence="11">The sequence shown here is derived from an EMBL/GenBank/DDBJ whole genome shotgun (WGS) entry which is preliminary data.</text>
</comment>
<feature type="transmembrane region" description="Helical" evidence="10">
    <location>
        <begin position="175"/>
        <end position="198"/>
    </location>
</feature>
<evidence type="ECO:0000256" key="2">
    <source>
        <dbReference type="ARBA" id="ARBA00022475"/>
    </source>
</evidence>
<feature type="transmembrane region" description="Helical" evidence="10">
    <location>
        <begin position="332"/>
        <end position="350"/>
    </location>
</feature>
<evidence type="ECO:0000256" key="6">
    <source>
        <dbReference type="ARBA" id="ARBA00022989"/>
    </source>
</evidence>
<comment type="caution">
    <text evidence="10">Lacks conserved residue(s) required for the propagation of feature annotation.</text>
</comment>
<accession>A0A8J5R5I7</accession>
<evidence type="ECO:0000313" key="11">
    <source>
        <dbReference type="EMBL" id="KAG8038354.1"/>
    </source>
</evidence>
<evidence type="ECO:0000256" key="10">
    <source>
        <dbReference type="RuleBase" id="RU351113"/>
    </source>
</evidence>
<dbReference type="GO" id="GO:0004984">
    <property type="term" value="F:olfactory receptor activity"/>
    <property type="evidence" value="ECO:0007669"/>
    <property type="project" value="InterPro"/>
</dbReference>
<dbReference type="GO" id="GO:0007165">
    <property type="term" value="P:signal transduction"/>
    <property type="evidence" value="ECO:0007669"/>
    <property type="project" value="UniProtKB-KW"/>
</dbReference>
<dbReference type="Proteomes" id="UP000729913">
    <property type="component" value="Unassembled WGS sequence"/>
</dbReference>
<comment type="similarity">
    <text evidence="10">Belongs to the insect chemoreceptor superfamily. Heteromeric odorant receptor channel (TC 1.A.69) family.</text>
</comment>